<keyword evidence="4 8" id="KW-0812">Transmembrane</keyword>
<dbReference type="InterPro" id="IPR029020">
    <property type="entry name" value="Ammonium/urea_transptr"/>
</dbReference>
<dbReference type="Pfam" id="PF00909">
    <property type="entry name" value="Ammonium_transp"/>
    <property type="match status" value="1"/>
</dbReference>
<keyword evidence="6 8" id="KW-0472">Membrane</keyword>
<reference evidence="10" key="1">
    <citation type="submission" date="2021-12" db="EMBL/GenBank/DDBJ databases">
        <authorList>
            <person name="King R."/>
        </authorList>
    </citation>
    <scope>NUCLEOTIDE SEQUENCE</scope>
</reference>
<feature type="transmembrane region" description="Helical" evidence="8">
    <location>
        <begin position="106"/>
        <end position="125"/>
    </location>
</feature>
<evidence type="ECO:0000256" key="7">
    <source>
        <dbReference type="ARBA" id="ARBA00023177"/>
    </source>
</evidence>
<feature type="transmembrane region" description="Helical" evidence="8">
    <location>
        <begin position="327"/>
        <end position="349"/>
    </location>
</feature>
<keyword evidence="7 8" id="KW-0924">Ammonia transport</keyword>
<dbReference type="Gene3D" id="1.10.3430.10">
    <property type="entry name" value="Ammonium transporter AmtB like domains"/>
    <property type="match status" value="1"/>
</dbReference>
<evidence type="ECO:0000313" key="11">
    <source>
        <dbReference type="Proteomes" id="UP001152759"/>
    </source>
</evidence>
<dbReference type="SUPFAM" id="SSF111352">
    <property type="entry name" value="Ammonium transporter"/>
    <property type="match status" value="1"/>
</dbReference>
<dbReference type="GO" id="GO:0005886">
    <property type="term" value="C:plasma membrane"/>
    <property type="evidence" value="ECO:0007669"/>
    <property type="project" value="UniProtKB-SubCell"/>
</dbReference>
<feature type="domain" description="Ammonium transporter AmtB-like" evidence="9">
    <location>
        <begin position="28"/>
        <end position="413"/>
    </location>
</feature>
<dbReference type="PANTHER" id="PTHR11730">
    <property type="entry name" value="AMMONIUM TRANSPORTER"/>
    <property type="match status" value="1"/>
</dbReference>
<dbReference type="GO" id="GO:0008519">
    <property type="term" value="F:ammonium channel activity"/>
    <property type="evidence" value="ECO:0007669"/>
    <property type="project" value="InterPro"/>
</dbReference>
<accession>A0A9P0AM71</accession>
<evidence type="ECO:0000313" key="10">
    <source>
        <dbReference type="EMBL" id="CAH0394773.1"/>
    </source>
</evidence>
<evidence type="ECO:0000256" key="5">
    <source>
        <dbReference type="ARBA" id="ARBA00022989"/>
    </source>
</evidence>
<sequence length="510" mass="55193">MAPAVGGNDTDLLRVQLESLMVDVDDFFMITCGIIIAVMQAGFACLEAGAIHAKNVTNILLKNYLDTFICCVFYWALGYALAYGPGDKFIGAGWWASVGLPAERNAHWFFQFIFAATAATIVSGAVAERCNFIAYLIYSATISAVIYPIASHWVWADGGWLAEMGYSDFAGAGVVHMLAGTLSFIAAQSIGPRIDRFKNGAPPGHSTPLVSLGALLLVVGFLAFNGGSLGHISHPGDSAVVAQVINNTIMGGSGGAIVILLASRIGFCGDKKWSFMNTINAGLAGMVSICGGADQFYPWASFVVGIVGSFVYIIIHHSCIKLKVDDPLDCTAVHFGGGFWGVLATGLLTKNGVLLQMSHESLEMLWHQFAGAMIIMVWAAITGIILFYGLKSVHLYRVSAQEELQGLDLTSHVVLTYPCDGWVVTSKDITHGQYRIFRERIDGLSHNEVTYPPEAWKMPTTLPQGFQNENAVIGKPSYVSNLNILHKQGKFYPQRQTHDNMAFEMRGGRE</sequence>
<protein>
    <recommendedName>
        <fullName evidence="8">Ammonium transporter</fullName>
    </recommendedName>
</protein>
<feature type="transmembrane region" description="Helical" evidence="8">
    <location>
        <begin position="27"/>
        <end position="51"/>
    </location>
</feature>
<feature type="transmembrane region" description="Helical" evidence="8">
    <location>
        <begin position="169"/>
        <end position="187"/>
    </location>
</feature>
<evidence type="ECO:0000256" key="6">
    <source>
        <dbReference type="ARBA" id="ARBA00023136"/>
    </source>
</evidence>
<keyword evidence="5 8" id="KW-1133">Transmembrane helix</keyword>
<evidence type="ECO:0000256" key="2">
    <source>
        <dbReference type="ARBA" id="ARBA00005887"/>
    </source>
</evidence>
<name>A0A9P0AM71_BEMTA</name>
<dbReference type="AlphaFoldDB" id="A0A9P0AM71"/>
<organism evidence="10 11">
    <name type="scientific">Bemisia tabaci</name>
    <name type="common">Sweetpotato whitefly</name>
    <name type="synonym">Aleurodes tabaci</name>
    <dbReference type="NCBI Taxonomy" id="7038"/>
    <lineage>
        <taxon>Eukaryota</taxon>
        <taxon>Metazoa</taxon>
        <taxon>Ecdysozoa</taxon>
        <taxon>Arthropoda</taxon>
        <taxon>Hexapoda</taxon>
        <taxon>Insecta</taxon>
        <taxon>Pterygota</taxon>
        <taxon>Neoptera</taxon>
        <taxon>Paraneoptera</taxon>
        <taxon>Hemiptera</taxon>
        <taxon>Sternorrhyncha</taxon>
        <taxon>Aleyrodoidea</taxon>
        <taxon>Aleyrodidae</taxon>
        <taxon>Aleyrodinae</taxon>
        <taxon>Bemisia</taxon>
    </lineage>
</organism>
<feature type="transmembrane region" description="Helical" evidence="8">
    <location>
        <begin position="63"/>
        <end position="86"/>
    </location>
</feature>
<comment type="similarity">
    <text evidence="2 8">Belongs to the ammonia transporter channel (TC 1.A.11.2) family.</text>
</comment>
<evidence type="ECO:0000256" key="3">
    <source>
        <dbReference type="ARBA" id="ARBA00022448"/>
    </source>
</evidence>
<evidence type="ECO:0000259" key="9">
    <source>
        <dbReference type="Pfam" id="PF00909"/>
    </source>
</evidence>
<evidence type="ECO:0000256" key="4">
    <source>
        <dbReference type="ARBA" id="ARBA00022692"/>
    </source>
</evidence>
<keyword evidence="11" id="KW-1185">Reference proteome</keyword>
<feature type="transmembrane region" description="Helical" evidence="8">
    <location>
        <begin position="273"/>
        <end position="290"/>
    </location>
</feature>
<proteinExistence type="inferred from homology"/>
<evidence type="ECO:0000256" key="8">
    <source>
        <dbReference type="RuleBase" id="RU362002"/>
    </source>
</evidence>
<comment type="subcellular location">
    <subcellularLocation>
        <location evidence="8">Cell membrane</location>
        <topology evidence="8">Multi-pass membrane protein</topology>
    </subcellularLocation>
    <subcellularLocation>
        <location evidence="1">Membrane</location>
        <topology evidence="1">Multi-pass membrane protein</topology>
    </subcellularLocation>
</comment>
<feature type="transmembrane region" description="Helical" evidence="8">
    <location>
        <begin position="132"/>
        <end position="149"/>
    </location>
</feature>
<dbReference type="EMBL" id="OU963869">
    <property type="protein sequence ID" value="CAH0394773.1"/>
    <property type="molecule type" value="Genomic_DNA"/>
</dbReference>
<dbReference type="Proteomes" id="UP001152759">
    <property type="component" value="Chromosome 8"/>
</dbReference>
<feature type="transmembrane region" description="Helical" evidence="8">
    <location>
        <begin position="296"/>
        <end position="315"/>
    </location>
</feature>
<dbReference type="GO" id="GO:0097272">
    <property type="term" value="P:ammonium homeostasis"/>
    <property type="evidence" value="ECO:0007669"/>
    <property type="project" value="TreeGrafter"/>
</dbReference>
<feature type="transmembrane region" description="Helical" evidence="8">
    <location>
        <begin position="240"/>
        <end position="261"/>
    </location>
</feature>
<dbReference type="InterPro" id="IPR024041">
    <property type="entry name" value="NH4_transpt_AmtB-like_dom"/>
</dbReference>
<gene>
    <name evidence="10" type="ORF">BEMITA_LOCUS13033</name>
</gene>
<dbReference type="InterPro" id="IPR001905">
    <property type="entry name" value="Ammonium_transpt"/>
</dbReference>
<keyword evidence="3 8" id="KW-0813">Transport</keyword>
<feature type="transmembrane region" description="Helical" evidence="8">
    <location>
        <begin position="369"/>
        <end position="390"/>
    </location>
</feature>
<feature type="transmembrane region" description="Helical" evidence="8">
    <location>
        <begin position="208"/>
        <end position="228"/>
    </location>
</feature>
<evidence type="ECO:0000256" key="1">
    <source>
        <dbReference type="ARBA" id="ARBA00004141"/>
    </source>
</evidence>
<dbReference type="NCBIfam" id="TIGR00836">
    <property type="entry name" value="amt"/>
    <property type="match status" value="1"/>
</dbReference>
<dbReference type="PANTHER" id="PTHR11730:SF6">
    <property type="entry name" value="AMMONIUM TRANSPORTER"/>
    <property type="match status" value="1"/>
</dbReference>